<keyword evidence="4" id="KW-1185">Reference proteome</keyword>
<dbReference type="EMBL" id="FQNC01000043">
    <property type="protein sequence ID" value="SGY47853.1"/>
    <property type="molecule type" value="Genomic_DNA"/>
</dbReference>
<feature type="compositionally biased region" description="Polar residues" evidence="2">
    <location>
        <begin position="13"/>
        <end position="26"/>
    </location>
</feature>
<dbReference type="AlphaFoldDB" id="A0A2X0M3T1"/>
<dbReference type="GO" id="GO:0006397">
    <property type="term" value="P:mRNA processing"/>
    <property type="evidence" value="ECO:0007669"/>
    <property type="project" value="UniProtKB-KW"/>
</dbReference>
<evidence type="ECO:0000256" key="1">
    <source>
        <dbReference type="ARBA" id="ARBA00022664"/>
    </source>
</evidence>
<feature type="region of interest" description="Disordered" evidence="2">
    <location>
        <begin position="1"/>
        <end position="44"/>
    </location>
</feature>
<reference evidence="3 4" key="1">
    <citation type="submission" date="2016-11" db="EMBL/GenBank/DDBJ databases">
        <authorList>
            <person name="Jaros S."/>
            <person name="Januszkiewicz K."/>
            <person name="Wedrychowicz H."/>
        </authorList>
    </citation>
    <scope>NUCLEOTIDE SEQUENCE [LARGE SCALE GENOMIC DNA]</scope>
</reference>
<gene>
    <name evidence="3" type="primary">BQ5605_C001g00583</name>
    <name evidence="3" type="ORF">BQ5605_C001G00583</name>
</gene>
<protein>
    <submittedName>
        <fullName evidence="3">BQ5605_C001g00583 protein</fullName>
    </submittedName>
</protein>
<dbReference type="GO" id="GO:0008270">
    <property type="term" value="F:zinc ion binding"/>
    <property type="evidence" value="ECO:0007669"/>
    <property type="project" value="InterPro"/>
</dbReference>
<evidence type="ECO:0000313" key="3">
    <source>
        <dbReference type="EMBL" id="SGY47853.1"/>
    </source>
</evidence>
<dbReference type="GO" id="GO:0003676">
    <property type="term" value="F:nucleic acid binding"/>
    <property type="evidence" value="ECO:0007669"/>
    <property type="project" value="InterPro"/>
</dbReference>
<keyword evidence="1" id="KW-0507">mRNA processing</keyword>
<feature type="compositionally biased region" description="Basic residues" evidence="2">
    <location>
        <begin position="31"/>
        <end position="40"/>
    </location>
</feature>
<dbReference type="Proteomes" id="UP000249464">
    <property type="component" value="Unassembled WGS sequence"/>
</dbReference>
<evidence type="ECO:0000313" key="4">
    <source>
        <dbReference type="Proteomes" id="UP000249464"/>
    </source>
</evidence>
<dbReference type="SUPFAM" id="SSF57756">
    <property type="entry name" value="Retrovirus zinc finger-like domains"/>
    <property type="match status" value="1"/>
</dbReference>
<organism evidence="3 4">
    <name type="scientific">Microbotryum silenes-dioicae</name>
    <dbReference type="NCBI Taxonomy" id="796604"/>
    <lineage>
        <taxon>Eukaryota</taxon>
        <taxon>Fungi</taxon>
        <taxon>Dikarya</taxon>
        <taxon>Basidiomycota</taxon>
        <taxon>Pucciniomycotina</taxon>
        <taxon>Microbotryomycetes</taxon>
        <taxon>Microbotryales</taxon>
        <taxon>Microbotryaceae</taxon>
        <taxon>Microbotryum</taxon>
    </lineage>
</organism>
<evidence type="ECO:0000256" key="2">
    <source>
        <dbReference type="SAM" id="MobiDB-lite"/>
    </source>
</evidence>
<sequence>MLLPTCTLIVEPSSPNDSLEGASQENGGKRGGSKRNQGPKRKPDCVCTACGENGHWSIDMKCPQHKRHSEWKSKSGSSAVDANTVTEMSTNHTIYSIGESSGAAPLRVPPRSSAGFPIRLKVPSRVPH</sequence>
<proteinExistence type="predicted"/>
<name>A0A2X0M3T1_9BASI</name>
<dbReference type="InterPro" id="IPR036875">
    <property type="entry name" value="Znf_CCHC_sf"/>
</dbReference>
<accession>A0A2X0M3T1</accession>